<evidence type="ECO:0000256" key="1">
    <source>
        <dbReference type="ARBA" id="ARBA00010211"/>
    </source>
</evidence>
<dbReference type="SUPFAM" id="SSF56529">
    <property type="entry name" value="FAH"/>
    <property type="match status" value="1"/>
</dbReference>
<organism evidence="5 6">
    <name type="scientific">Clavibacter phaseoli</name>
    <dbReference type="NCBI Taxonomy" id="1734031"/>
    <lineage>
        <taxon>Bacteria</taxon>
        <taxon>Bacillati</taxon>
        <taxon>Actinomycetota</taxon>
        <taxon>Actinomycetes</taxon>
        <taxon>Micrococcales</taxon>
        <taxon>Microbacteriaceae</taxon>
        <taxon>Clavibacter</taxon>
    </lineage>
</organism>
<comment type="similarity">
    <text evidence="1">Belongs to the FAH family.</text>
</comment>
<dbReference type="GO" id="GO:0044281">
    <property type="term" value="P:small molecule metabolic process"/>
    <property type="evidence" value="ECO:0007669"/>
    <property type="project" value="UniProtKB-ARBA"/>
</dbReference>
<dbReference type="PANTHER" id="PTHR42796:SF7">
    <property type="entry name" value="2-DEHYDRO-3-DEOXY-D-ARABINONATE DEHYDRATASE"/>
    <property type="match status" value="1"/>
</dbReference>
<sequence>MQEHSHEDGRGRGPADAAPVGTLPEDADRAVLVGRVWDPRAGGPSPVVVRDGVVHDLSAVVATVSELADAPDPVALVTEAPPRPLGTVEDVVANARPDTRDPARPWILSPVDLQAVKAAGVTFAASLMERVIEERAGGDAAAASAVREGITRLLGAEVRDVVPGSPAALRLRDAMLAAGTWSPYLEVGLGTDAEIFTKGQPLSTVGTGDDVGVLAASDWNNPEPEVALVVSSAGRVVGATLANDVNLRDVEGRSALLLGRAKDANASGAVGPFIRLLDDGFGMDDVRALRVALAVDGADGYALRAVSDMSLISRDPLDLVRQLIGPHHSYPDGALLMLGTMFAPSDDRDAPGRGFTHHRDDVVRISSPRLGTLENRVRAAEDCAPWTFGVRALMRHLSERGTR</sequence>
<accession>A0A8I0VG27</accession>
<proteinExistence type="inferred from homology"/>
<keyword evidence="2" id="KW-0479">Metal-binding</keyword>
<dbReference type="RefSeq" id="WP_194674248.1">
    <property type="nucleotide sequence ID" value="NZ_JADKRP010000001.1"/>
</dbReference>
<evidence type="ECO:0000256" key="3">
    <source>
        <dbReference type="SAM" id="MobiDB-lite"/>
    </source>
</evidence>
<reference evidence="5 6" key="1">
    <citation type="submission" date="2020-10" db="EMBL/GenBank/DDBJ databases">
        <title>Draft genome sequences of plant-associated actinobacteria.</title>
        <authorList>
            <person name="Tarlachkov S.V."/>
            <person name="Starodumova I.P."/>
            <person name="Dorofeeva L.V."/>
            <person name="Prisyazhnaya N.V."/>
            <person name="Roubtsova T.V."/>
            <person name="Chizhov V.N."/>
            <person name="Nadler S.A."/>
            <person name="Subbotin S.A."/>
            <person name="Evtushenko L.I."/>
        </authorList>
    </citation>
    <scope>NUCLEOTIDE SEQUENCE [LARGE SCALE GENOMIC DNA]</scope>
    <source>
        <strain evidence="5 6">VKM Ac-2886</strain>
    </source>
</reference>
<dbReference type="Proteomes" id="UP000634579">
    <property type="component" value="Unassembled WGS sequence"/>
</dbReference>
<evidence type="ECO:0000313" key="5">
    <source>
        <dbReference type="EMBL" id="MBF4630079.1"/>
    </source>
</evidence>
<name>A0A8I0VG27_9MICO</name>
<gene>
    <name evidence="5" type="ORF">ITJ42_02480</name>
</gene>
<dbReference type="InterPro" id="IPR036663">
    <property type="entry name" value="Fumarylacetoacetase_C_sf"/>
</dbReference>
<dbReference type="AlphaFoldDB" id="A0A8I0VG27"/>
<comment type="caution">
    <text evidence="5">The sequence shown here is derived from an EMBL/GenBank/DDBJ whole genome shotgun (WGS) entry which is preliminary data.</text>
</comment>
<dbReference type="GO" id="GO:0016787">
    <property type="term" value="F:hydrolase activity"/>
    <property type="evidence" value="ECO:0007669"/>
    <property type="project" value="UniProtKB-KW"/>
</dbReference>
<keyword evidence="5" id="KW-0378">Hydrolase</keyword>
<evidence type="ECO:0000259" key="4">
    <source>
        <dbReference type="Pfam" id="PF01557"/>
    </source>
</evidence>
<dbReference type="EMBL" id="JADKRP010000001">
    <property type="protein sequence ID" value="MBF4630079.1"/>
    <property type="molecule type" value="Genomic_DNA"/>
</dbReference>
<dbReference type="InterPro" id="IPR011234">
    <property type="entry name" value="Fumarylacetoacetase-like_C"/>
</dbReference>
<protein>
    <submittedName>
        <fullName evidence="5">Fumarylacetoacetate hydrolase family protein</fullName>
    </submittedName>
</protein>
<dbReference type="Pfam" id="PF01557">
    <property type="entry name" value="FAA_hydrolase"/>
    <property type="match status" value="1"/>
</dbReference>
<feature type="compositionally biased region" description="Basic and acidic residues" evidence="3">
    <location>
        <begin position="1"/>
        <end position="13"/>
    </location>
</feature>
<feature type="domain" description="Fumarylacetoacetase-like C-terminal" evidence="4">
    <location>
        <begin position="203"/>
        <end position="378"/>
    </location>
</feature>
<evidence type="ECO:0000256" key="2">
    <source>
        <dbReference type="ARBA" id="ARBA00022723"/>
    </source>
</evidence>
<dbReference type="GO" id="GO:0046872">
    <property type="term" value="F:metal ion binding"/>
    <property type="evidence" value="ECO:0007669"/>
    <property type="project" value="UniProtKB-KW"/>
</dbReference>
<dbReference type="Gene3D" id="3.90.850.10">
    <property type="entry name" value="Fumarylacetoacetase-like, C-terminal domain"/>
    <property type="match status" value="1"/>
</dbReference>
<evidence type="ECO:0000313" key="6">
    <source>
        <dbReference type="Proteomes" id="UP000634579"/>
    </source>
</evidence>
<dbReference type="InterPro" id="IPR051121">
    <property type="entry name" value="FAH"/>
</dbReference>
<feature type="region of interest" description="Disordered" evidence="3">
    <location>
        <begin position="1"/>
        <end position="25"/>
    </location>
</feature>
<dbReference type="PANTHER" id="PTHR42796">
    <property type="entry name" value="FUMARYLACETOACETATE HYDROLASE DOMAIN-CONTAINING PROTEIN 2A-RELATED"/>
    <property type="match status" value="1"/>
</dbReference>
<keyword evidence="6" id="KW-1185">Reference proteome</keyword>